<dbReference type="InterPro" id="IPR024049">
    <property type="entry name" value="eRF1_1_sf"/>
</dbReference>
<dbReference type="InterPro" id="IPR029064">
    <property type="entry name" value="Ribosomal_eL30-like_sf"/>
</dbReference>
<keyword evidence="13" id="KW-1185">Reference proteome</keyword>
<dbReference type="Proteomes" id="UP001642409">
    <property type="component" value="Unassembled WGS sequence"/>
</dbReference>
<accession>A0AA86V0K7</accession>
<dbReference type="GO" id="GO:0005525">
    <property type="term" value="F:GTP binding"/>
    <property type="evidence" value="ECO:0007669"/>
    <property type="project" value="UniProtKB-KW"/>
</dbReference>
<dbReference type="InterPro" id="IPR054696">
    <property type="entry name" value="GTP-eEF1A_C"/>
</dbReference>
<feature type="domain" description="eRF1" evidence="9">
    <location>
        <begin position="503"/>
        <end position="609"/>
    </location>
</feature>
<protein>
    <submittedName>
        <fullName evidence="11">Eukaryotic peptide chain release factor subunit 1</fullName>
    </submittedName>
    <submittedName>
        <fullName evidence="12">Eukaryotic_peptide chain release factor subunit 1</fullName>
    </submittedName>
</protein>
<comment type="caution">
    <text evidence="11">The sequence shown here is derived from an EMBL/GenBank/DDBJ whole genome shotgun (WGS) entry which is preliminary data.</text>
</comment>
<dbReference type="EMBL" id="CATOUU010001096">
    <property type="protein sequence ID" value="CAI9971786.1"/>
    <property type="molecule type" value="Genomic_DNA"/>
</dbReference>
<dbReference type="InterPro" id="IPR042226">
    <property type="entry name" value="eFR1_2_sf"/>
</dbReference>
<evidence type="ECO:0000313" key="13">
    <source>
        <dbReference type="Proteomes" id="UP001642409"/>
    </source>
</evidence>
<feature type="domain" description="GTP-eEF1A C-terminal" evidence="10">
    <location>
        <begin position="54"/>
        <end position="152"/>
    </location>
</feature>
<gene>
    <name evidence="11" type="ORF">HINF_LOCUS59431</name>
    <name evidence="12" type="ORF">HINF_LOCUS78903</name>
</gene>
<feature type="domain" description="eRF1" evidence="8">
    <location>
        <begin position="340"/>
        <end position="473"/>
    </location>
</feature>
<keyword evidence="4" id="KW-0547">Nucleotide-binding</keyword>
<evidence type="ECO:0000259" key="10">
    <source>
        <dbReference type="Pfam" id="PF22594"/>
    </source>
</evidence>
<dbReference type="PANTHER" id="PTHR10113">
    <property type="entry name" value="PEPTIDE CHAIN RELEASE FACTOR SUBUNIT 1"/>
    <property type="match status" value="1"/>
</dbReference>
<dbReference type="Gene3D" id="2.40.30.10">
    <property type="entry name" value="Translation factors"/>
    <property type="match status" value="1"/>
</dbReference>
<evidence type="ECO:0000256" key="1">
    <source>
        <dbReference type="ARBA" id="ARBA00004496"/>
    </source>
</evidence>
<evidence type="ECO:0000256" key="3">
    <source>
        <dbReference type="ARBA" id="ARBA00022490"/>
    </source>
</evidence>
<dbReference type="Pfam" id="PF22594">
    <property type="entry name" value="GTP-eEF1A_C"/>
    <property type="match status" value="1"/>
</dbReference>
<keyword evidence="6" id="KW-0342">GTP-binding</keyword>
<dbReference type="AlphaFoldDB" id="A0AA86V0K7"/>
<reference evidence="12 13" key="2">
    <citation type="submission" date="2024-07" db="EMBL/GenBank/DDBJ databases">
        <authorList>
            <person name="Akdeniz Z."/>
        </authorList>
    </citation>
    <scope>NUCLEOTIDE SEQUENCE [LARGE SCALE GENOMIC DNA]</scope>
</reference>
<feature type="domain" description="eRF1/Pelota-like N-terminal" evidence="7">
    <location>
        <begin position="221"/>
        <end position="335"/>
    </location>
</feature>
<keyword evidence="5" id="KW-0648">Protein biosynthesis</keyword>
<dbReference type="Gene3D" id="3.30.420.60">
    <property type="entry name" value="eRF1 domain 2"/>
    <property type="match status" value="1"/>
</dbReference>
<dbReference type="InterPro" id="IPR005140">
    <property type="entry name" value="eRF1_Pelota-like_N"/>
</dbReference>
<sequence>MPINKKIQLESKQCEIVFPGDQCVVAVDKFTYQQMKIGDIICKQGQECQTQMEFYIALCCVESTVISRGYKAMIHVGGIITEFEVLDVIGVLNDAGTLNPEINIFGSGERAILKIRVLGRNNPICVSTFERDEFLGRVLIRHQRTTVGAGVVIEEWNNKILNTSKLENVPKYLLKIQNNRYESIMYKQIDNKFMNQEKGKKQSNKITEISTMDPFKIWQMKKYIQAIQDMPSQDCVVTLYIRASESPESITKILNTKRTETVNIKSSSTKAAIQSALDKASQFVTTYVKSVPRNGLCIFAGSTLIAFEPIQPIVYTGSSLFCEKDFNINPVEQILQPKQKYIFILFDGYTARIYSVCGSSIVTLSEIEADIPKKGQLEETYTVYNMKQIEKTRTELREQYVMDIQKMVNDTIIDPTGITSIFLAYTSDFKDLVNDKMFSPMISKLVNKQTVTIGYVGSSHGLNSAIWQVKNQLINVSLINEIEICSQFIEIVYENKIKPEEYPKLYCNSLKNVVQCIGQGIVDCVLIQDEYQCDYIVTDDVSGYILPLSNVIVDENGFEYQLNQNTKILQRQHIFDHFNEIGVVFSFIGCKTAEGNQFCKGFDGIGAILTRPNLQNDE</sequence>
<dbReference type="InterPro" id="IPR005142">
    <property type="entry name" value="eRF1_3"/>
</dbReference>
<dbReference type="EMBL" id="CAXDID020000950">
    <property type="protein sequence ID" value="CAL6116073.1"/>
    <property type="molecule type" value="Genomic_DNA"/>
</dbReference>
<evidence type="ECO:0000259" key="7">
    <source>
        <dbReference type="Pfam" id="PF03463"/>
    </source>
</evidence>
<evidence type="ECO:0000256" key="5">
    <source>
        <dbReference type="ARBA" id="ARBA00022917"/>
    </source>
</evidence>
<evidence type="ECO:0000259" key="9">
    <source>
        <dbReference type="Pfam" id="PF03465"/>
    </source>
</evidence>
<comment type="similarity">
    <text evidence="2">Belongs to the eukaryotic release factor 1 family.</text>
</comment>
<dbReference type="SUPFAM" id="SSF55481">
    <property type="entry name" value="N-terminal domain of eukaryotic peptide chain release factor subunit 1, ERF1"/>
    <property type="match status" value="1"/>
</dbReference>
<name>A0AA86V0K7_9EUKA</name>
<dbReference type="Pfam" id="PF03464">
    <property type="entry name" value="eRF1_2"/>
    <property type="match status" value="1"/>
</dbReference>
<dbReference type="Gene3D" id="3.30.960.10">
    <property type="entry name" value="eRF1 domain 1"/>
    <property type="match status" value="1"/>
</dbReference>
<dbReference type="Pfam" id="PF03463">
    <property type="entry name" value="eRF1_1"/>
    <property type="match status" value="1"/>
</dbReference>
<reference evidence="11" key="1">
    <citation type="submission" date="2023-06" db="EMBL/GenBank/DDBJ databases">
        <authorList>
            <person name="Kurt Z."/>
        </authorList>
    </citation>
    <scope>NUCLEOTIDE SEQUENCE</scope>
</reference>
<evidence type="ECO:0000256" key="2">
    <source>
        <dbReference type="ARBA" id="ARBA00005326"/>
    </source>
</evidence>
<evidence type="ECO:0000256" key="6">
    <source>
        <dbReference type="ARBA" id="ARBA00023134"/>
    </source>
</evidence>
<dbReference type="GO" id="GO:0003747">
    <property type="term" value="F:translation release factor activity"/>
    <property type="evidence" value="ECO:0007669"/>
    <property type="project" value="InterPro"/>
</dbReference>
<dbReference type="Pfam" id="PF03465">
    <property type="entry name" value="eRF1_3"/>
    <property type="match status" value="1"/>
</dbReference>
<dbReference type="InterPro" id="IPR009001">
    <property type="entry name" value="Transl_elong_EF1A/Init_IF2_C"/>
</dbReference>
<proteinExistence type="inferred from homology"/>
<organism evidence="11">
    <name type="scientific">Hexamita inflata</name>
    <dbReference type="NCBI Taxonomy" id="28002"/>
    <lineage>
        <taxon>Eukaryota</taxon>
        <taxon>Metamonada</taxon>
        <taxon>Diplomonadida</taxon>
        <taxon>Hexamitidae</taxon>
        <taxon>Hexamitinae</taxon>
        <taxon>Hexamita</taxon>
    </lineage>
</organism>
<evidence type="ECO:0000256" key="4">
    <source>
        <dbReference type="ARBA" id="ARBA00022741"/>
    </source>
</evidence>
<evidence type="ECO:0000259" key="8">
    <source>
        <dbReference type="Pfam" id="PF03464"/>
    </source>
</evidence>
<dbReference type="SUPFAM" id="SSF50465">
    <property type="entry name" value="EF-Tu/eEF-1alpha/eIF2-gamma C-terminal domain"/>
    <property type="match status" value="1"/>
</dbReference>
<evidence type="ECO:0000313" key="12">
    <source>
        <dbReference type="EMBL" id="CAL6116073.1"/>
    </source>
</evidence>
<evidence type="ECO:0000313" key="11">
    <source>
        <dbReference type="EMBL" id="CAI9971786.1"/>
    </source>
</evidence>
<dbReference type="InterPro" id="IPR004403">
    <property type="entry name" value="Peptide_chain-rel_eRF1/aRF1"/>
</dbReference>
<keyword evidence="3" id="KW-0963">Cytoplasm</keyword>
<dbReference type="SUPFAM" id="SSF55315">
    <property type="entry name" value="L30e-like"/>
    <property type="match status" value="1"/>
</dbReference>
<dbReference type="InterPro" id="IPR005141">
    <property type="entry name" value="eRF1_2"/>
</dbReference>
<comment type="subcellular location">
    <subcellularLocation>
        <location evidence="1">Cytoplasm</location>
    </subcellularLocation>
</comment>
<dbReference type="Gene3D" id="3.30.1330.30">
    <property type="match status" value="1"/>
</dbReference>